<keyword evidence="3" id="KW-1185">Reference proteome</keyword>
<proteinExistence type="predicted"/>
<reference evidence="2 3" key="1">
    <citation type="submission" date="2024-04" db="EMBL/GenBank/DDBJ databases">
        <title>Tritrichomonas musculus Genome.</title>
        <authorList>
            <person name="Alves-Ferreira E."/>
            <person name="Grigg M."/>
            <person name="Lorenzi H."/>
            <person name="Galac M."/>
        </authorList>
    </citation>
    <scope>NUCLEOTIDE SEQUENCE [LARGE SCALE GENOMIC DNA]</scope>
    <source>
        <strain evidence="2 3">EAF2021</strain>
    </source>
</reference>
<dbReference type="Proteomes" id="UP001470230">
    <property type="component" value="Unassembled WGS sequence"/>
</dbReference>
<feature type="compositionally biased region" description="Polar residues" evidence="1">
    <location>
        <begin position="306"/>
        <end position="318"/>
    </location>
</feature>
<evidence type="ECO:0000256" key="1">
    <source>
        <dbReference type="SAM" id="MobiDB-lite"/>
    </source>
</evidence>
<accession>A0ABR2KEU9</accession>
<evidence type="ECO:0000313" key="2">
    <source>
        <dbReference type="EMBL" id="KAK8888962.1"/>
    </source>
</evidence>
<feature type="region of interest" description="Disordered" evidence="1">
    <location>
        <begin position="280"/>
        <end position="318"/>
    </location>
</feature>
<protein>
    <recommendedName>
        <fullName evidence="4">Ubiquitin-like protein ATG12</fullName>
    </recommendedName>
</protein>
<evidence type="ECO:0008006" key="4">
    <source>
        <dbReference type="Google" id="ProtNLM"/>
    </source>
</evidence>
<evidence type="ECO:0000313" key="3">
    <source>
        <dbReference type="Proteomes" id="UP001470230"/>
    </source>
</evidence>
<gene>
    <name evidence="2" type="ORF">M9Y10_033703</name>
</gene>
<sequence length="502" mass="58390">MSVGGLFQPNKVSNAYACCCQFLSRIKPVVENSVKSLSIFSPDSIEFQYHAALIDIYSQIKEGSNDIDIFPFIHICSHDIPITTDFIKLIKSALIYYDPKSQSDNGYFSNVFYSSILSNSIIKFIKSSVFDFKLSDMNLNDCITSEYDHFSDKPNVFLFHPTNQSKFNLYFFLEMTNYETQYYFSLFAFVISKYNNPSHYILYISQSSNNTLNWISIDDDQISICPFESLKELSHSDENIFIMFAFGENIEDIYEPLNTELLDIPKIDLDSILVDDIPPSSPSFEQQISSSLSSSSQFTTPSKSQILEQSSKNSSPNDNFELISKTHQKCKVTLELLSTQKMEFEEVFNEENNYDDIKLEISQFIKKNRISQYFFTFKFENHKKFHRHIKFDDEIIGYLQKKDDPQILADYIKSYRIDIKFVCKEIKIFNTKAAFHSDQCAKALYDFCSTLLNEVLGIRAKKIKLFLNNNKKLEETNATPLYQLFKLLNPSDEKIIYFSYQE</sequence>
<name>A0ABR2KEU9_9EUKA</name>
<comment type="caution">
    <text evidence="2">The sequence shown here is derived from an EMBL/GenBank/DDBJ whole genome shotgun (WGS) entry which is preliminary data.</text>
</comment>
<feature type="compositionally biased region" description="Low complexity" evidence="1">
    <location>
        <begin position="282"/>
        <end position="305"/>
    </location>
</feature>
<dbReference type="EMBL" id="JAPFFF010000005">
    <property type="protein sequence ID" value="KAK8888962.1"/>
    <property type="molecule type" value="Genomic_DNA"/>
</dbReference>
<organism evidence="2 3">
    <name type="scientific">Tritrichomonas musculus</name>
    <dbReference type="NCBI Taxonomy" id="1915356"/>
    <lineage>
        <taxon>Eukaryota</taxon>
        <taxon>Metamonada</taxon>
        <taxon>Parabasalia</taxon>
        <taxon>Tritrichomonadida</taxon>
        <taxon>Tritrichomonadidae</taxon>
        <taxon>Tritrichomonas</taxon>
    </lineage>
</organism>